<organism evidence="1 2">
    <name type="scientific">Mycoplasma mycoides subsp. mycoides</name>
    <dbReference type="NCBI Taxonomy" id="2103"/>
    <lineage>
        <taxon>Bacteria</taxon>
        <taxon>Bacillati</taxon>
        <taxon>Mycoplasmatota</taxon>
        <taxon>Mollicutes</taxon>
        <taxon>Mycoplasmataceae</taxon>
        <taxon>Mycoplasma</taxon>
    </lineage>
</organism>
<proteinExistence type="predicted"/>
<dbReference type="KEGG" id="mmyi:mycmycITA_00687"/>
<sequence>MLETLGYIKKFTSIKDNKWAVAEFLILKDNKLIKISGSISDMVIGVLYHITLNSTPKSKNNQDIFTCTSYKVQDMNKNMFIDYLNSDVFIKCVNSDLVNIITTNFTCDYIKEILFNKDQFLNIDINFKSNLKNIYKKLSNIYKFAILESEFTENNLDLFMLKALKEQDKQDNFSFEEILDLLTNNIFYFNYLHNIVDFQLLIKSFYILIV</sequence>
<comment type="caution">
    <text evidence="1">The sequence shown here is derived from an EMBL/GenBank/DDBJ whole genome shotgun (WGS) entry which is preliminary data.</text>
</comment>
<protein>
    <submittedName>
        <fullName evidence="1">Uncharacterized protein</fullName>
    </submittedName>
</protein>
<dbReference type="AlphaFoldDB" id="A0AAE2EIF3"/>
<dbReference type="OMA" id="DXAVANF"/>
<gene>
    <name evidence="1" type="ORF">TS59_0713</name>
</gene>
<name>A0AAE2EIF3_MYCMY</name>
<dbReference type="RefSeq" id="WP_011166824.1">
    <property type="nucleotide sequence ID" value="NZ_CP010267.1"/>
</dbReference>
<reference evidence="1 2" key="1">
    <citation type="submission" date="2015-02" db="EMBL/GenBank/DDBJ databases">
        <title>Mycoplasma mycoides subsp. mycoides strain:B237 Genome sequencing.</title>
        <authorList>
            <person name="Fischer A."/>
            <person name="Santana-Cruz I."/>
            <person name="Schieck E."/>
            <person name="Gourle H."/>
            <person name="Lambert M."/>
            <person name="Nadendla S."/>
            <person name="Miller R.A."/>
            <person name="Weber J."/>
            <person name="Bongcam-Rudloff E."/>
            <person name="Vashee S."/>
            <person name="Frey J."/>
            <person name="Jores J."/>
        </authorList>
    </citation>
    <scope>NUCLEOTIDE SEQUENCE [LARGE SCALE GENOMIC DNA]</scope>
    <source>
        <strain evidence="1 2">B237</strain>
    </source>
</reference>
<evidence type="ECO:0000313" key="2">
    <source>
        <dbReference type="Proteomes" id="UP000033624"/>
    </source>
</evidence>
<dbReference type="Proteomes" id="UP000033624">
    <property type="component" value="Unassembled WGS sequence"/>
</dbReference>
<dbReference type="EMBL" id="LAEW01000001">
    <property type="protein sequence ID" value="KJQ45809.1"/>
    <property type="molecule type" value="Genomic_DNA"/>
</dbReference>
<evidence type="ECO:0000313" key="1">
    <source>
        <dbReference type="EMBL" id="KJQ45809.1"/>
    </source>
</evidence>
<accession>A0AAE2EIF3</accession>